<dbReference type="EMBL" id="CP017697">
    <property type="protein sequence ID" value="ATO42864.1"/>
    <property type="molecule type" value="Genomic_DNA"/>
</dbReference>
<name>A0A2D1KL63_9LACO</name>
<dbReference type="GO" id="GO:0050519">
    <property type="term" value="F:holo-citrate lyase synthase activity"/>
    <property type="evidence" value="ECO:0007669"/>
    <property type="project" value="UniProtKB-EC"/>
</dbReference>
<evidence type="ECO:0000256" key="3">
    <source>
        <dbReference type="ARBA" id="ARBA00022695"/>
    </source>
</evidence>
<dbReference type="EC" id="2.7.7.61" evidence="1"/>
<dbReference type="Pfam" id="PF03802">
    <property type="entry name" value="CitX"/>
    <property type="match status" value="1"/>
</dbReference>
<dbReference type="InterPro" id="IPR005551">
    <property type="entry name" value="CitX"/>
</dbReference>
<keyword evidence="2" id="KW-0808">Transferase</keyword>
<dbReference type="GO" id="GO:0051191">
    <property type="term" value="P:prosthetic group biosynthetic process"/>
    <property type="evidence" value="ECO:0007669"/>
    <property type="project" value="InterPro"/>
</dbReference>
<reference evidence="5 6" key="1">
    <citation type="submission" date="2016-10" db="EMBL/GenBank/DDBJ databases">
        <title>The whole genome sequencing and assembly of L. cotyniformis subsp. torquens DSM 20004 strain.</title>
        <authorList>
            <person name="Park M.-K."/>
            <person name="Lee Y.-J."/>
            <person name="Yi H."/>
            <person name="Bahn Y.-S."/>
            <person name="Kim J.F."/>
            <person name="Lee D.-W."/>
        </authorList>
    </citation>
    <scope>NUCLEOTIDE SEQUENCE [LARGE SCALE GENOMIC DNA]</scope>
    <source>
        <strain evidence="5 6">DSM 20004</strain>
    </source>
</reference>
<dbReference type="NCBIfam" id="TIGR03124">
    <property type="entry name" value="citrate_citX"/>
    <property type="match status" value="1"/>
</dbReference>
<proteinExistence type="predicted"/>
<evidence type="ECO:0000256" key="4">
    <source>
        <dbReference type="ARBA" id="ARBA00048574"/>
    </source>
</evidence>
<keyword evidence="6" id="KW-1185">Reference proteome</keyword>
<dbReference type="RefSeq" id="WP_010013351.1">
    <property type="nucleotide sequence ID" value="NZ_CP017697.1"/>
</dbReference>
<evidence type="ECO:0000313" key="6">
    <source>
        <dbReference type="Proteomes" id="UP000223559"/>
    </source>
</evidence>
<gene>
    <name evidence="5" type="ORF">LC20004_02535</name>
</gene>
<dbReference type="Proteomes" id="UP000223559">
    <property type="component" value="Chromosome"/>
</dbReference>
<evidence type="ECO:0000256" key="1">
    <source>
        <dbReference type="ARBA" id="ARBA00012524"/>
    </source>
</evidence>
<keyword evidence="3" id="KW-0548">Nucleotidyltransferase</keyword>
<comment type="catalytic activity">
    <reaction evidence="4">
        <text>apo-[citrate lyase ACP] + 2'-(5''-triphospho-alpha-D-ribosyl)-3'-dephospho-CoA = holo-[citrate lyase ACP] + diphosphate</text>
        <dbReference type="Rhea" id="RHEA:16333"/>
        <dbReference type="Rhea" id="RHEA-COMP:10157"/>
        <dbReference type="Rhea" id="RHEA-COMP:10158"/>
        <dbReference type="ChEBI" id="CHEBI:29999"/>
        <dbReference type="ChEBI" id="CHEBI:33019"/>
        <dbReference type="ChEBI" id="CHEBI:61378"/>
        <dbReference type="ChEBI" id="CHEBI:82683"/>
        <dbReference type="EC" id="2.7.7.61"/>
    </reaction>
</comment>
<evidence type="ECO:0000256" key="2">
    <source>
        <dbReference type="ARBA" id="ARBA00022679"/>
    </source>
</evidence>
<dbReference type="KEGG" id="lcy:LC20004_02535"/>
<sequence>MMMENIFKEGSAQSLIDVMNNRDWRNGLQNELAKRYPTATILAIKLNIPGPIKNNQYLADLFQQGYRKFRQGLVKRIVPIIDEIDWTRDTGRETILVANAPALDLKKLAIEFEDKTNFGRLFDVDVMSADEGHLSRANLKLAVRRCLICSRPAKECARSRRHSVSELQKKISAIYVAYR</sequence>
<accession>A0A2D1KL63</accession>
<protein>
    <recommendedName>
        <fullName evidence="1">citrate lyase holo-[acyl-carrier protein] synthase</fullName>
        <ecNumber evidence="1">2.7.7.61</ecNumber>
    </recommendedName>
</protein>
<evidence type="ECO:0000313" key="5">
    <source>
        <dbReference type="EMBL" id="ATO42864.1"/>
    </source>
</evidence>
<organism evidence="5 6">
    <name type="scientific">Loigolactobacillus coryniformis subsp. torquens DSM 20004 = KCTC 3535</name>
    <dbReference type="NCBI Taxonomy" id="1423822"/>
    <lineage>
        <taxon>Bacteria</taxon>
        <taxon>Bacillati</taxon>
        <taxon>Bacillota</taxon>
        <taxon>Bacilli</taxon>
        <taxon>Lactobacillales</taxon>
        <taxon>Lactobacillaceae</taxon>
        <taxon>Loigolactobacillus</taxon>
    </lineage>
</organism>
<dbReference type="AlphaFoldDB" id="A0A2D1KL63"/>